<dbReference type="EMBL" id="UZAK01043874">
    <property type="protein sequence ID" value="VDP71556.1"/>
    <property type="molecule type" value="Genomic_DNA"/>
</dbReference>
<evidence type="ECO:0000313" key="3">
    <source>
        <dbReference type="WBParaSite" id="SCUD_0002022601-mRNA-1"/>
    </source>
</evidence>
<dbReference type="WBParaSite" id="SCUD_0002022601-mRNA-1">
    <property type="protein sequence ID" value="SCUD_0002022601-mRNA-1"/>
    <property type="gene ID" value="SCUD_0002022601"/>
</dbReference>
<sequence length="117" mass="13475">MRLGPDIMPAESVRSDIEATANILHLLVRKIWEEEQVPTDWKVGYLIKTSKKDMRKCENCRGITLLPVSREFLTVSLDGIKDSVDAQFRDRRTGFLKDRSRTDQIAKARIIVEESVE</sequence>
<organism evidence="3">
    <name type="scientific">Schistosoma curassoni</name>
    <dbReference type="NCBI Taxonomy" id="6186"/>
    <lineage>
        <taxon>Eukaryota</taxon>
        <taxon>Metazoa</taxon>
        <taxon>Spiralia</taxon>
        <taxon>Lophotrochozoa</taxon>
        <taxon>Platyhelminthes</taxon>
        <taxon>Trematoda</taxon>
        <taxon>Digenea</taxon>
        <taxon>Strigeidida</taxon>
        <taxon>Schistosomatoidea</taxon>
        <taxon>Schistosomatidae</taxon>
        <taxon>Schistosoma</taxon>
    </lineage>
</organism>
<evidence type="ECO:0000313" key="1">
    <source>
        <dbReference type="EMBL" id="VDP71556.1"/>
    </source>
</evidence>
<reference evidence="1 2" key="2">
    <citation type="submission" date="2018-11" db="EMBL/GenBank/DDBJ databases">
        <authorList>
            <consortium name="Pathogen Informatics"/>
        </authorList>
    </citation>
    <scope>NUCLEOTIDE SEQUENCE [LARGE SCALE GENOMIC DNA]</scope>
    <source>
        <strain evidence="1">Dakar</strain>
        <strain evidence="2">Dakar, Senegal</strain>
    </source>
</reference>
<accession>A0A183KYS6</accession>
<proteinExistence type="predicted"/>
<dbReference type="AlphaFoldDB" id="A0A183KYS6"/>
<keyword evidence="2" id="KW-1185">Reference proteome</keyword>
<dbReference type="Proteomes" id="UP000279833">
    <property type="component" value="Unassembled WGS sequence"/>
</dbReference>
<reference evidence="3" key="1">
    <citation type="submission" date="2016-06" db="UniProtKB">
        <authorList>
            <consortium name="WormBaseParasite"/>
        </authorList>
    </citation>
    <scope>IDENTIFICATION</scope>
</reference>
<evidence type="ECO:0000313" key="2">
    <source>
        <dbReference type="Proteomes" id="UP000279833"/>
    </source>
</evidence>
<protein>
    <submittedName>
        <fullName evidence="3">Reverse transcriptase domain-containing protein</fullName>
    </submittedName>
</protein>
<name>A0A183KYS6_9TREM</name>
<gene>
    <name evidence="1" type="ORF">SCUD_LOCUS20223</name>
</gene>